<evidence type="ECO:0000313" key="2">
    <source>
        <dbReference type="EMBL" id="MBB6133160.1"/>
    </source>
</evidence>
<comment type="caution">
    <text evidence="2">The sequence shown here is derived from an EMBL/GenBank/DDBJ whole genome shotgun (WGS) entry which is preliminary data.</text>
</comment>
<feature type="transmembrane region" description="Helical" evidence="1">
    <location>
        <begin position="120"/>
        <end position="140"/>
    </location>
</feature>
<keyword evidence="1" id="KW-0812">Transmembrane</keyword>
<sequence>MKNLAIPLVYFAGITSAIGALIHFAAIAGGTGWFIFFNAPQQVVASSRAGTWLAPVSTSIIGLLMTVCAAYAFSALGRLPRLPLPRLMLAGMAGVCLLRAAVIVPLAINHPQLRTTFELISAVIWGLAGAGFLVACLTPVRQAQPLARTPLGTIT</sequence>
<dbReference type="RefSeq" id="WP_183552394.1">
    <property type="nucleotide sequence ID" value="NZ_JACHBX010000001.1"/>
</dbReference>
<dbReference type="Proteomes" id="UP000540787">
    <property type="component" value="Unassembled WGS sequence"/>
</dbReference>
<keyword evidence="1" id="KW-1133">Transmembrane helix</keyword>
<dbReference type="AlphaFoldDB" id="A0A7W9WYM9"/>
<name>A0A7W9WYM9_9BURK</name>
<keyword evidence="3" id="KW-1185">Reference proteome</keyword>
<organism evidence="2 3">
    <name type="scientific">Massilia aurea</name>
    <dbReference type="NCBI Taxonomy" id="373040"/>
    <lineage>
        <taxon>Bacteria</taxon>
        <taxon>Pseudomonadati</taxon>
        <taxon>Pseudomonadota</taxon>
        <taxon>Betaproteobacteria</taxon>
        <taxon>Burkholderiales</taxon>
        <taxon>Oxalobacteraceae</taxon>
        <taxon>Telluria group</taxon>
        <taxon>Massilia</taxon>
    </lineage>
</organism>
<evidence type="ECO:0000313" key="3">
    <source>
        <dbReference type="Proteomes" id="UP000540787"/>
    </source>
</evidence>
<reference evidence="2 3" key="1">
    <citation type="submission" date="2020-08" db="EMBL/GenBank/DDBJ databases">
        <title>The Agave Microbiome: Exploring the role of microbial communities in plant adaptations to desert environments.</title>
        <authorList>
            <person name="Partida-Martinez L.P."/>
        </authorList>
    </citation>
    <scope>NUCLEOTIDE SEQUENCE [LARGE SCALE GENOMIC DNA]</scope>
    <source>
        <strain evidence="2 3">AT3.2</strain>
    </source>
</reference>
<protein>
    <submittedName>
        <fullName evidence="2">Uncharacterized protein</fullName>
    </submittedName>
</protein>
<feature type="transmembrane region" description="Helical" evidence="1">
    <location>
        <begin position="56"/>
        <end position="76"/>
    </location>
</feature>
<feature type="transmembrane region" description="Helical" evidence="1">
    <location>
        <begin position="88"/>
        <end position="108"/>
    </location>
</feature>
<proteinExistence type="predicted"/>
<gene>
    <name evidence="2" type="ORF">HD842_001271</name>
</gene>
<keyword evidence="1" id="KW-0472">Membrane</keyword>
<accession>A0A7W9WYM9</accession>
<evidence type="ECO:0000256" key="1">
    <source>
        <dbReference type="SAM" id="Phobius"/>
    </source>
</evidence>
<feature type="transmembrane region" description="Helical" evidence="1">
    <location>
        <begin position="7"/>
        <end position="36"/>
    </location>
</feature>
<dbReference type="EMBL" id="JACHBX010000001">
    <property type="protein sequence ID" value="MBB6133160.1"/>
    <property type="molecule type" value="Genomic_DNA"/>
</dbReference>